<dbReference type="PANTHER" id="PTHR40277:SF1">
    <property type="entry name" value="BLL5419 PROTEIN"/>
    <property type="match status" value="1"/>
</dbReference>
<evidence type="ECO:0000256" key="4">
    <source>
        <dbReference type="ARBA" id="ARBA00022989"/>
    </source>
</evidence>
<evidence type="ECO:0000256" key="1">
    <source>
        <dbReference type="ARBA" id="ARBA00004651"/>
    </source>
</evidence>
<gene>
    <name evidence="7" type="ORF">HYS17_05610</name>
</gene>
<dbReference type="PANTHER" id="PTHR40277">
    <property type="entry name" value="BLL5419 PROTEIN"/>
    <property type="match status" value="1"/>
</dbReference>
<keyword evidence="4 6" id="KW-1133">Transmembrane helix</keyword>
<feature type="transmembrane region" description="Helical" evidence="6">
    <location>
        <begin position="281"/>
        <end position="304"/>
    </location>
</feature>
<evidence type="ECO:0000256" key="6">
    <source>
        <dbReference type="SAM" id="Phobius"/>
    </source>
</evidence>
<keyword evidence="5 6" id="KW-0472">Membrane</keyword>
<evidence type="ECO:0000256" key="3">
    <source>
        <dbReference type="ARBA" id="ARBA00022692"/>
    </source>
</evidence>
<feature type="transmembrane region" description="Helical" evidence="6">
    <location>
        <begin position="43"/>
        <end position="62"/>
    </location>
</feature>
<organism evidence="7 8">
    <name type="scientific">Micavibrio aeruginosavorus</name>
    <dbReference type="NCBI Taxonomy" id="349221"/>
    <lineage>
        <taxon>Bacteria</taxon>
        <taxon>Pseudomonadati</taxon>
        <taxon>Bdellovibrionota</taxon>
        <taxon>Bdellovibrionia</taxon>
        <taxon>Bdellovibrionales</taxon>
        <taxon>Pseudobdellovibrionaceae</taxon>
        <taxon>Micavibrio</taxon>
    </lineage>
</organism>
<feature type="transmembrane region" description="Helical" evidence="6">
    <location>
        <begin position="204"/>
        <end position="227"/>
    </location>
</feature>
<sequence length="328" mass="35963">MRLPALNIPLKLMISAVIVIFLLSRMDMGALGDQFAQVQFSGMIWAGLFILMQIGLLAWRWSDLINLDHQQPALSYKGSLQITLASLLANVLFITSISGLVVRVGLTIHKGVEMTKAICAAIIDRLMTLLALMILAALFVPFFDRFVSNALHDTAYATVAVLVFTVMIFIPLFYSKNIREQISSHPKLRSCMDYLASARQNRTVLIRIVINSLTAQIFYFISVYFIALSSGAAFSFFDLLSVLPVITLVASLPVSFGGWGVREGAFVFGLALIGVPEETAFMISIQIGLLTMVATILAGIPALLSMDMKKISRDIKALMHKGSAHQEG</sequence>
<keyword evidence="2" id="KW-1003">Cell membrane</keyword>
<proteinExistence type="predicted"/>
<feature type="transmembrane region" description="Helical" evidence="6">
    <location>
        <begin position="155"/>
        <end position="174"/>
    </location>
</feature>
<dbReference type="Pfam" id="PF03706">
    <property type="entry name" value="LPG_synthase_TM"/>
    <property type="match status" value="1"/>
</dbReference>
<feature type="transmembrane region" description="Helical" evidence="6">
    <location>
        <begin position="118"/>
        <end position="143"/>
    </location>
</feature>
<evidence type="ECO:0000256" key="2">
    <source>
        <dbReference type="ARBA" id="ARBA00022475"/>
    </source>
</evidence>
<protein>
    <submittedName>
        <fullName evidence="7">Flippase-like domain-containing protein</fullName>
    </submittedName>
</protein>
<dbReference type="GO" id="GO:0005886">
    <property type="term" value="C:plasma membrane"/>
    <property type="evidence" value="ECO:0007669"/>
    <property type="project" value="UniProtKB-SubCell"/>
</dbReference>
<name>A0A7T5R467_9BACT</name>
<feature type="transmembrane region" description="Helical" evidence="6">
    <location>
        <begin position="82"/>
        <end position="106"/>
    </location>
</feature>
<dbReference type="EMBL" id="CP066681">
    <property type="protein sequence ID" value="QQG37238.1"/>
    <property type="molecule type" value="Genomic_DNA"/>
</dbReference>
<accession>A0A7T5R467</accession>
<feature type="transmembrane region" description="Helical" evidence="6">
    <location>
        <begin position="233"/>
        <end position="252"/>
    </location>
</feature>
<comment type="subcellular location">
    <subcellularLocation>
        <location evidence="1">Cell membrane</location>
        <topology evidence="1">Multi-pass membrane protein</topology>
    </subcellularLocation>
</comment>
<reference evidence="7 8" key="1">
    <citation type="submission" date="2020-07" db="EMBL/GenBank/DDBJ databases">
        <title>Huge and variable diversity of episymbiotic CPR bacteria and DPANN archaea in groundwater ecosystems.</title>
        <authorList>
            <person name="He C.Y."/>
            <person name="Keren R."/>
            <person name="Whittaker M."/>
            <person name="Farag I.F."/>
            <person name="Doudna J."/>
            <person name="Cate J.H.D."/>
            <person name="Banfield J.F."/>
        </authorList>
    </citation>
    <scope>NUCLEOTIDE SEQUENCE [LARGE SCALE GENOMIC DNA]</scope>
    <source>
        <strain evidence="7">NC_groundwater_70_Ag_B-0.1um_54_66</strain>
    </source>
</reference>
<feature type="transmembrane region" description="Helical" evidence="6">
    <location>
        <begin position="6"/>
        <end position="23"/>
    </location>
</feature>
<evidence type="ECO:0000313" key="7">
    <source>
        <dbReference type="EMBL" id="QQG37238.1"/>
    </source>
</evidence>
<dbReference type="InterPro" id="IPR022791">
    <property type="entry name" value="L-PG_synthase/AglD"/>
</dbReference>
<dbReference type="AlphaFoldDB" id="A0A7T5R467"/>
<evidence type="ECO:0000313" key="8">
    <source>
        <dbReference type="Proteomes" id="UP000595362"/>
    </source>
</evidence>
<evidence type="ECO:0000256" key="5">
    <source>
        <dbReference type="ARBA" id="ARBA00023136"/>
    </source>
</evidence>
<dbReference type="Proteomes" id="UP000595362">
    <property type="component" value="Chromosome"/>
</dbReference>
<keyword evidence="3 6" id="KW-0812">Transmembrane</keyword>